<name>M0M7D2_9EURY</name>
<feature type="compositionally biased region" description="Basic and acidic residues" evidence="1">
    <location>
        <begin position="132"/>
        <end position="143"/>
    </location>
</feature>
<gene>
    <name evidence="3" type="ORF">C447_04347</name>
</gene>
<reference evidence="3 4" key="1">
    <citation type="journal article" date="2014" name="PLoS Genet.">
        <title>Phylogenetically driven sequencing of extremely halophilic archaea reveals strategies for static and dynamic osmo-response.</title>
        <authorList>
            <person name="Becker E.A."/>
            <person name="Seitzer P.M."/>
            <person name="Tritt A."/>
            <person name="Larsen D."/>
            <person name="Krusor M."/>
            <person name="Yao A.I."/>
            <person name="Wu D."/>
            <person name="Madern D."/>
            <person name="Eisen J.A."/>
            <person name="Darling A.E."/>
            <person name="Facciotti M.T."/>
        </authorList>
    </citation>
    <scope>NUCLEOTIDE SEQUENCE [LARGE SCALE GENOMIC DNA]</scope>
    <source>
        <strain evidence="3 4">100A6</strain>
    </source>
</reference>
<keyword evidence="2" id="KW-1133">Transmembrane helix</keyword>
<organism evidence="3 4">
    <name type="scientific">Halococcus hamelinensis 100A6</name>
    <dbReference type="NCBI Taxonomy" id="1132509"/>
    <lineage>
        <taxon>Archaea</taxon>
        <taxon>Methanobacteriati</taxon>
        <taxon>Methanobacteriota</taxon>
        <taxon>Stenosarchaea group</taxon>
        <taxon>Halobacteria</taxon>
        <taxon>Halobacteriales</taxon>
        <taxon>Halococcaceae</taxon>
        <taxon>Halococcus</taxon>
    </lineage>
</organism>
<dbReference type="eggNOG" id="arCOG09128">
    <property type="taxonomic scope" value="Archaea"/>
</dbReference>
<dbReference type="PATRIC" id="fig|1132509.6.peg.1005"/>
<feature type="compositionally biased region" description="Acidic residues" evidence="1">
    <location>
        <begin position="144"/>
        <end position="164"/>
    </location>
</feature>
<evidence type="ECO:0000313" key="4">
    <source>
        <dbReference type="Proteomes" id="UP000011566"/>
    </source>
</evidence>
<evidence type="ECO:0000313" key="3">
    <source>
        <dbReference type="EMBL" id="EMA40499.1"/>
    </source>
</evidence>
<keyword evidence="2" id="KW-0472">Membrane</keyword>
<evidence type="ECO:0000256" key="2">
    <source>
        <dbReference type="SAM" id="Phobius"/>
    </source>
</evidence>
<dbReference type="AlphaFoldDB" id="M0M7D2"/>
<feature type="transmembrane region" description="Helical" evidence="2">
    <location>
        <begin position="45"/>
        <end position="63"/>
    </location>
</feature>
<proteinExistence type="predicted"/>
<accession>M0M7D2</accession>
<protein>
    <submittedName>
        <fullName evidence="3">Uncharacterized protein</fullName>
    </submittedName>
</protein>
<dbReference type="EMBL" id="AOMB01000011">
    <property type="protein sequence ID" value="EMA40499.1"/>
    <property type="molecule type" value="Genomic_DNA"/>
</dbReference>
<dbReference type="Proteomes" id="UP000011566">
    <property type="component" value="Unassembled WGS sequence"/>
</dbReference>
<feature type="compositionally biased region" description="Acidic residues" evidence="1">
    <location>
        <begin position="100"/>
        <end position="131"/>
    </location>
</feature>
<keyword evidence="2" id="KW-0812">Transmembrane</keyword>
<comment type="caution">
    <text evidence="3">The sequence shown here is derived from an EMBL/GenBank/DDBJ whole genome shotgun (WGS) entry which is preliminary data.</text>
</comment>
<feature type="transmembrane region" description="Helical" evidence="2">
    <location>
        <begin position="20"/>
        <end position="39"/>
    </location>
</feature>
<feature type="region of interest" description="Disordered" evidence="1">
    <location>
        <begin position="65"/>
        <end position="164"/>
    </location>
</feature>
<keyword evidence="4" id="KW-1185">Reference proteome</keyword>
<sequence length="164" mass="17546">MATITDRVRGAWEYYRRYTLRRTGVHAGATAALTVLGLLAYYERWFALVAIVAYLLPPVYLYLTGDDLSEPEPQPTNPEPATAPNDHASSTTGVVRDADVDFDGADADFDGADADSDGYDADFDGADADFDGIDRDFDGHDADSDGDTDSDGDDGDTDGDSDGD</sequence>
<evidence type="ECO:0000256" key="1">
    <source>
        <dbReference type="SAM" id="MobiDB-lite"/>
    </source>
</evidence>